<comment type="caution">
    <text evidence="3">The sequence shown here is derived from an EMBL/GenBank/DDBJ whole genome shotgun (WGS) entry which is preliminary data.</text>
</comment>
<dbReference type="OrthoDB" id="20105at2759"/>
<feature type="domain" description="Ribosomal RNA methyltransferase FtsJ" evidence="2">
    <location>
        <begin position="258"/>
        <end position="332"/>
    </location>
</feature>
<dbReference type="PANTHER" id="PTHR37524:SF2">
    <property type="entry name" value="RIBOSOMAL RNA METHYLTRANSFERASE FTSJ DOMAIN-CONTAINING PROTEIN"/>
    <property type="match status" value="1"/>
</dbReference>
<evidence type="ECO:0000259" key="2">
    <source>
        <dbReference type="Pfam" id="PF01728"/>
    </source>
</evidence>
<gene>
    <name evidence="3" type="ORF">PECAL_4P05290</name>
</gene>
<dbReference type="GO" id="GO:0032259">
    <property type="term" value="P:methylation"/>
    <property type="evidence" value="ECO:0007669"/>
    <property type="project" value="InterPro"/>
</dbReference>
<evidence type="ECO:0000256" key="1">
    <source>
        <dbReference type="SAM" id="MobiDB-lite"/>
    </source>
</evidence>
<evidence type="ECO:0000313" key="4">
    <source>
        <dbReference type="Proteomes" id="UP000789595"/>
    </source>
</evidence>
<dbReference type="EMBL" id="CAKKNE010000004">
    <property type="protein sequence ID" value="CAH0373339.1"/>
    <property type="molecule type" value="Genomic_DNA"/>
</dbReference>
<proteinExistence type="predicted"/>
<protein>
    <recommendedName>
        <fullName evidence="2">Ribosomal RNA methyltransferase FtsJ domain-containing protein</fullName>
    </recommendedName>
</protein>
<organism evidence="3 4">
    <name type="scientific">Pelagomonas calceolata</name>
    <dbReference type="NCBI Taxonomy" id="35677"/>
    <lineage>
        <taxon>Eukaryota</taxon>
        <taxon>Sar</taxon>
        <taxon>Stramenopiles</taxon>
        <taxon>Ochrophyta</taxon>
        <taxon>Pelagophyceae</taxon>
        <taxon>Pelagomonadales</taxon>
        <taxon>Pelagomonadaceae</taxon>
        <taxon>Pelagomonas</taxon>
    </lineage>
</organism>
<dbReference type="Proteomes" id="UP000789595">
    <property type="component" value="Unassembled WGS sequence"/>
</dbReference>
<dbReference type="InterPro" id="IPR029063">
    <property type="entry name" value="SAM-dependent_MTases_sf"/>
</dbReference>
<dbReference type="Gene3D" id="3.40.50.150">
    <property type="entry name" value="Vaccinia Virus protein VP39"/>
    <property type="match status" value="1"/>
</dbReference>
<name>A0A8J2SUW8_9STRA</name>
<dbReference type="AlphaFoldDB" id="A0A8J2SUW8"/>
<evidence type="ECO:0000313" key="3">
    <source>
        <dbReference type="EMBL" id="CAH0373339.1"/>
    </source>
</evidence>
<feature type="region of interest" description="Disordered" evidence="1">
    <location>
        <begin position="1"/>
        <end position="28"/>
    </location>
</feature>
<dbReference type="CDD" id="cd02440">
    <property type="entry name" value="AdoMet_MTases"/>
    <property type="match status" value="1"/>
</dbReference>
<accession>A0A8J2SUW8</accession>
<keyword evidence="4" id="KW-1185">Reference proteome</keyword>
<sequence>MPWRRPPRVEDDAALPKTDAAGRPFADDHQAARYALSRDALRAREARRASESIEVDAVQERAPDGAYVNDETPRIYLMVDDRGKAAKLLALLNDEQTCKAYFPSLTHAGAVCAPRAPSEKRAKGCRRTAWVALRNAALGAVRGAIDQSPAPIETHLVQRALYGDVDVSKGAAEDGAVAAVVVELCRHGGPLKVAVRAQPRALEKRIIRALPAWCALEPQSYDLAVHAFSDDQLGTRIALVPKRDEWLATKDADKGEFTRAAGKLREILDCRMVDFPPGSHVVDVGAAPGGWTFELAQRGIRVAAVDPAELRDDVAKHPLVTHFRQKVEDFSCSHELGGLVCDINSAPSTLLEILEPLVRKLAKGSSIVLTLKFGGRGHDGESDRRKRVAAAEVLRDLEEIAPLASSRFCWLVANTDRERTLVCRLK</sequence>
<dbReference type="GO" id="GO:0008168">
    <property type="term" value="F:methyltransferase activity"/>
    <property type="evidence" value="ECO:0007669"/>
    <property type="project" value="InterPro"/>
</dbReference>
<dbReference type="SUPFAM" id="SSF53335">
    <property type="entry name" value="S-adenosyl-L-methionine-dependent methyltransferases"/>
    <property type="match status" value="1"/>
</dbReference>
<dbReference type="InterPro" id="IPR002877">
    <property type="entry name" value="RNA_MeTrfase_FtsJ_dom"/>
</dbReference>
<dbReference type="PANTHER" id="PTHR37524">
    <property type="entry name" value="RIBOSOMAL RNA LARGE SUBUNIT METHYLTRANSFERASE M"/>
    <property type="match status" value="1"/>
</dbReference>
<dbReference type="Pfam" id="PF01728">
    <property type="entry name" value="FtsJ"/>
    <property type="match status" value="1"/>
</dbReference>
<reference evidence="3" key="1">
    <citation type="submission" date="2021-11" db="EMBL/GenBank/DDBJ databases">
        <authorList>
            <consortium name="Genoscope - CEA"/>
            <person name="William W."/>
        </authorList>
    </citation>
    <scope>NUCLEOTIDE SEQUENCE</scope>
</reference>